<dbReference type="RefSeq" id="XP_040721099.1">
    <property type="nucleotide sequence ID" value="XM_040854660.1"/>
</dbReference>
<feature type="active site" description="Proton donor" evidence="4">
    <location>
        <position position="195"/>
    </location>
</feature>
<dbReference type="CDD" id="cd08999">
    <property type="entry name" value="GH43_ABN-like"/>
    <property type="match status" value="1"/>
</dbReference>
<dbReference type="OrthoDB" id="3879658at2759"/>
<evidence type="ECO:0000256" key="5">
    <source>
        <dbReference type="PIRSR" id="PIRSR606710-2"/>
    </source>
</evidence>
<dbReference type="Gene3D" id="2.115.10.20">
    <property type="entry name" value="Glycosyl hydrolase domain, family 43"/>
    <property type="match status" value="1"/>
</dbReference>
<evidence type="ECO:0000256" key="6">
    <source>
        <dbReference type="RuleBase" id="RU361187"/>
    </source>
</evidence>
<dbReference type="PANTHER" id="PTHR42812">
    <property type="entry name" value="BETA-XYLOSIDASE"/>
    <property type="match status" value="1"/>
</dbReference>
<comment type="caution">
    <text evidence="7">The sequence shown here is derived from an EMBL/GenBank/DDBJ whole genome shotgun (WGS) entry which is preliminary data.</text>
</comment>
<dbReference type="GO" id="GO:0005975">
    <property type="term" value="P:carbohydrate metabolic process"/>
    <property type="evidence" value="ECO:0007669"/>
    <property type="project" value="InterPro"/>
</dbReference>
<evidence type="ECO:0000313" key="7">
    <source>
        <dbReference type="EMBL" id="ORY71507.1"/>
    </source>
</evidence>
<dbReference type="InParanoid" id="A0A1Y2EJ71"/>
<dbReference type="InterPro" id="IPR023296">
    <property type="entry name" value="Glyco_hydro_beta-prop_sf"/>
</dbReference>
<feature type="site" description="Important for catalytic activity, responsible for pKa modulation of the active site Glu and correct orientation of both the proton donor and substrate" evidence="5">
    <location>
        <position position="124"/>
    </location>
</feature>
<dbReference type="GeneID" id="63770872"/>
<reference evidence="7 8" key="1">
    <citation type="submission" date="2016-07" db="EMBL/GenBank/DDBJ databases">
        <title>Pervasive Adenine N6-methylation of Active Genes in Fungi.</title>
        <authorList>
            <consortium name="DOE Joint Genome Institute"/>
            <person name="Mondo S.J."/>
            <person name="Dannebaum R.O."/>
            <person name="Kuo R.C."/>
            <person name="Labutti K."/>
            <person name="Haridas S."/>
            <person name="Kuo A."/>
            <person name="Salamov A."/>
            <person name="Ahrendt S.R."/>
            <person name="Lipzen A."/>
            <person name="Sullivan W."/>
            <person name="Andreopoulos W.B."/>
            <person name="Clum A."/>
            <person name="Lindquist E."/>
            <person name="Daum C."/>
            <person name="Ramamoorthy G.K."/>
            <person name="Gryganskyi A."/>
            <person name="Culley D."/>
            <person name="Magnuson J.K."/>
            <person name="James T.Y."/>
            <person name="O'Malley M.A."/>
            <person name="Stajich J.E."/>
            <person name="Spatafora J.W."/>
            <person name="Visel A."/>
            <person name="Grigoriev I.V."/>
        </authorList>
    </citation>
    <scope>NUCLEOTIDE SEQUENCE [LARGE SCALE GENOMIC DNA]</scope>
    <source>
        <strain evidence="7 8">CBS 129021</strain>
    </source>
</reference>
<organism evidence="7 8">
    <name type="scientific">Pseudomassariella vexata</name>
    <dbReference type="NCBI Taxonomy" id="1141098"/>
    <lineage>
        <taxon>Eukaryota</taxon>
        <taxon>Fungi</taxon>
        <taxon>Dikarya</taxon>
        <taxon>Ascomycota</taxon>
        <taxon>Pezizomycotina</taxon>
        <taxon>Sordariomycetes</taxon>
        <taxon>Xylariomycetidae</taxon>
        <taxon>Amphisphaeriales</taxon>
        <taxon>Pseudomassariaceae</taxon>
        <taxon>Pseudomassariella</taxon>
    </lineage>
</organism>
<sequence>PTISRDFPDPSILKAKDGSWYAFGTTSNGKQVQVATALYAEGPWSYLDTDALPDPGNWTTGSNTWAPDVRQMEDDTYVMYYSGEVASNPAFHCVGTATSEGILGPYKPSSEPFACDLSIGGQIDPSGFRDHDGTQYVVYKVDGNSIGHGGSCNNDVSPFLPTPLLLQEVDEDGITKVGDPIQLLDRTDADGPLVEAPALLRHDNGVYTLFFSSGCFTEPTYNINYATAHNIKGPYTRSSTPLVRSDDSFGLTAPGGATPTADGDMIVFHADCSAGRCLFESKIDIMGDDVVLDG</sequence>
<evidence type="ECO:0000313" key="8">
    <source>
        <dbReference type="Proteomes" id="UP000193689"/>
    </source>
</evidence>
<evidence type="ECO:0000256" key="4">
    <source>
        <dbReference type="PIRSR" id="PIRSR606710-1"/>
    </source>
</evidence>
<dbReference type="SUPFAM" id="SSF75005">
    <property type="entry name" value="Arabinanase/levansucrase/invertase"/>
    <property type="match status" value="1"/>
</dbReference>
<name>A0A1Y2EJ71_9PEZI</name>
<dbReference type="STRING" id="1141098.A0A1Y2EJ71"/>
<dbReference type="Proteomes" id="UP000193689">
    <property type="component" value="Unassembled WGS sequence"/>
</dbReference>
<dbReference type="GO" id="GO:0004553">
    <property type="term" value="F:hydrolase activity, hydrolyzing O-glycosyl compounds"/>
    <property type="evidence" value="ECO:0007669"/>
    <property type="project" value="InterPro"/>
</dbReference>
<dbReference type="Pfam" id="PF04616">
    <property type="entry name" value="Glyco_hydro_43"/>
    <property type="match status" value="1"/>
</dbReference>
<evidence type="ECO:0000256" key="3">
    <source>
        <dbReference type="ARBA" id="ARBA00023295"/>
    </source>
</evidence>
<gene>
    <name evidence="7" type="ORF">BCR38DRAFT_311705</name>
</gene>
<keyword evidence="2 6" id="KW-0378">Hydrolase</keyword>
<accession>A0A1Y2EJ71</accession>
<dbReference type="EMBL" id="MCFJ01000001">
    <property type="protein sequence ID" value="ORY71507.1"/>
    <property type="molecule type" value="Genomic_DNA"/>
</dbReference>
<keyword evidence="3 6" id="KW-0326">Glycosidase</keyword>
<dbReference type="InterPro" id="IPR051795">
    <property type="entry name" value="Glycosyl_Hydrlase_43"/>
</dbReference>
<proteinExistence type="inferred from homology"/>
<protein>
    <submittedName>
        <fullName evidence="7">Glycosyl hydrolase family 43 protein</fullName>
    </submittedName>
</protein>
<dbReference type="PANTHER" id="PTHR42812:SF5">
    <property type="entry name" value="ENDO-ARABINASE"/>
    <property type="match status" value="1"/>
</dbReference>
<keyword evidence="8" id="KW-1185">Reference proteome</keyword>
<feature type="active site" description="Proton acceptor" evidence="4">
    <location>
        <position position="9"/>
    </location>
</feature>
<comment type="similarity">
    <text evidence="1 6">Belongs to the glycosyl hydrolase 43 family.</text>
</comment>
<dbReference type="AlphaFoldDB" id="A0A1Y2EJ71"/>
<evidence type="ECO:0000256" key="1">
    <source>
        <dbReference type="ARBA" id="ARBA00009865"/>
    </source>
</evidence>
<feature type="non-terminal residue" evidence="7">
    <location>
        <position position="1"/>
    </location>
</feature>
<evidence type="ECO:0000256" key="2">
    <source>
        <dbReference type="ARBA" id="ARBA00022801"/>
    </source>
</evidence>
<dbReference type="InterPro" id="IPR006710">
    <property type="entry name" value="Glyco_hydro_43"/>
</dbReference>
<feature type="non-terminal residue" evidence="7">
    <location>
        <position position="294"/>
    </location>
</feature>